<protein>
    <recommendedName>
        <fullName evidence="4">Transmembrane protein</fullName>
    </recommendedName>
</protein>
<comment type="caution">
    <text evidence="2">The sequence shown here is derived from an EMBL/GenBank/DDBJ whole genome shotgun (WGS) entry which is preliminary data.</text>
</comment>
<feature type="transmembrane region" description="Helical" evidence="1">
    <location>
        <begin position="27"/>
        <end position="54"/>
    </location>
</feature>
<evidence type="ECO:0000256" key="1">
    <source>
        <dbReference type="SAM" id="Phobius"/>
    </source>
</evidence>
<sequence length="107" mass="12547">MTYGRNKAISATAVPPKKIQPATATAVLSFFFFLFLFFLLYSLLFSWLMVRLWFGFRALPEGVSEVLFFEKRAIFFYLFFAGFPLFFHSFFHSSSQDIPVRERPFSV</sequence>
<keyword evidence="1" id="KW-0472">Membrane</keyword>
<organism evidence="2 3">
    <name type="scientific">Bacteroides caccae</name>
    <dbReference type="NCBI Taxonomy" id="47678"/>
    <lineage>
        <taxon>Bacteria</taxon>
        <taxon>Pseudomonadati</taxon>
        <taxon>Bacteroidota</taxon>
        <taxon>Bacteroidia</taxon>
        <taxon>Bacteroidales</taxon>
        <taxon>Bacteroidaceae</taxon>
        <taxon>Bacteroides</taxon>
    </lineage>
</organism>
<dbReference type="AlphaFoldDB" id="A0AAW7WQ33"/>
<dbReference type="RefSeq" id="WP_138333218.1">
    <property type="nucleotide sequence ID" value="NZ_CAXYLJ010000005.1"/>
</dbReference>
<keyword evidence="1" id="KW-1133">Transmembrane helix</keyword>
<evidence type="ECO:0008006" key="4">
    <source>
        <dbReference type="Google" id="ProtNLM"/>
    </source>
</evidence>
<evidence type="ECO:0000313" key="3">
    <source>
        <dbReference type="Proteomes" id="UP001170023"/>
    </source>
</evidence>
<evidence type="ECO:0000313" key="2">
    <source>
        <dbReference type="EMBL" id="MDO6358397.1"/>
    </source>
</evidence>
<reference evidence="2" key="1">
    <citation type="submission" date="2023-07" db="EMBL/GenBank/DDBJ databases">
        <title>Whole Genome Sequencing of Colonoscopy isolates.</title>
        <authorList>
            <person name="Surve S.V."/>
            <person name="Valls R.A."/>
            <person name="Barrak K.E."/>
            <person name="Gardner T.B."/>
            <person name="O'Toole G.A."/>
        </authorList>
    </citation>
    <scope>NUCLEOTIDE SEQUENCE</scope>
    <source>
        <strain evidence="2">GP0119</strain>
    </source>
</reference>
<feature type="transmembrane region" description="Helical" evidence="1">
    <location>
        <begin position="74"/>
        <end position="91"/>
    </location>
</feature>
<accession>A0AAW7WQ33</accession>
<dbReference type="Proteomes" id="UP001170023">
    <property type="component" value="Unassembled WGS sequence"/>
</dbReference>
<name>A0AAW7WQ33_9BACE</name>
<keyword evidence="1" id="KW-0812">Transmembrane</keyword>
<dbReference type="EMBL" id="JAUONL010000008">
    <property type="protein sequence ID" value="MDO6358397.1"/>
    <property type="molecule type" value="Genomic_DNA"/>
</dbReference>
<proteinExistence type="predicted"/>
<gene>
    <name evidence="2" type="ORF">Q4469_12005</name>
</gene>